<dbReference type="AlphaFoldDB" id="A0A7V8FTR1"/>
<dbReference type="SUPFAM" id="SSF47027">
    <property type="entry name" value="Acyl-CoA binding protein"/>
    <property type="match status" value="1"/>
</dbReference>
<dbReference type="Pfam" id="PF00887">
    <property type="entry name" value="ACBP"/>
    <property type="match status" value="1"/>
</dbReference>
<proteinExistence type="predicted"/>
<evidence type="ECO:0000259" key="2">
    <source>
        <dbReference type="PROSITE" id="PS51228"/>
    </source>
</evidence>
<dbReference type="PROSITE" id="PS51228">
    <property type="entry name" value="ACB_2"/>
    <property type="match status" value="1"/>
</dbReference>
<dbReference type="Gene3D" id="1.20.80.10">
    <property type="match status" value="1"/>
</dbReference>
<evidence type="ECO:0000256" key="1">
    <source>
        <dbReference type="ARBA" id="ARBA00023121"/>
    </source>
</evidence>
<comment type="caution">
    <text evidence="3">The sequence shown here is derived from an EMBL/GenBank/DDBJ whole genome shotgun (WGS) entry which is preliminary data.</text>
</comment>
<accession>A0A7V8FTR1</accession>
<evidence type="ECO:0000313" key="3">
    <source>
        <dbReference type="EMBL" id="KAF1038968.1"/>
    </source>
</evidence>
<protein>
    <recommendedName>
        <fullName evidence="2">ACB domain-containing protein</fullName>
    </recommendedName>
</protein>
<sequence length="85" mass="9376">MSSLQEQFEATVAESKNLPERPDNMTLLKMYGLYKQGSNGDVVGERPGMTDFVARAKYDAWAAMKGTAQADAQQQYIDLVAELKG</sequence>
<dbReference type="InterPro" id="IPR035984">
    <property type="entry name" value="Acyl-CoA-binding_sf"/>
</dbReference>
<keyword evidence="1" id="KW-0446">Lipid-binding</keyword>
<dbReference type="GO" id="GO:0006631">
    <property type="term" value="P:fatty acid metabolic process"/>
    <property type="evidence" value="ECO:0007669"/>
    <property type="project" value="TreeGrafter"/>
</dbReference>
<reference evidence="4" key="1">
    <citation type="journal article" date="2020" name="MBio">
        <title>Horizontal gene transfer to a defensive symbiont with a reduced genome amongst a multipartite beetle microbiome.</title>
        <authorList>
            <person name="Waterworth S.C."/>
            <person name="Florez L.V."/>
            <person name="Rees E.R."/>
            <person name="Hertweck C."/>
            <person name="Kaltenpoth M."/>
            <person name="Kwan J.C."/>
        </authorList>
    </citation>
    <scope>NUCLEOTIDE SEQUENCE [LARGE SCALE GENOMIC DNA]</scope>
</reference>
<evidence type="ECO:0000313" key="4">
    <source>
        <dbReference type="Proteomes" id="UP000462435"/>
    </source>
</evidence>
<dbReference type="GO" id="GO:0000062">
    <property type="term" value="F:fatty-acyl-CoA binding"/>
    <property type="evidence" value="ECO:0007669"/>
    <property type="project" value="InterPro"/>
</dbReference>
<dbReference type="PRINTS" id="PR00689">
    <property type="entry name" value="ACOABINDINGP"/>
</dbReference>
<dbReference type="InterPro" id="IPR014352">
    <property type="entry name" value="FERM/acyl-CoA-bd_prot_sf"/>
</dbReference>
<dbReference type="EMBL" id="WNDX01000156">
    <property type="protein sequence ID" value="KAF1038968.1"/>
    <property type="molecule type" value="Genomic_DNA"/>
</dbReference>
<dbReference type="InterPro" id="IPR000582">
    <property type="entry name" value="Acyl-CoA-binding_protein"/>
</dbReference>
<organism evidence="3 4">
    <name type="scientific">Herbaspirillum frisingense</name>
    <dbReference type="NCBI Taxonomy" id="92645"/>
    <lineage>
        <taxon>Bacteria</taxon>
        <taxon>Pseudomonadati</taxon>
        <taxon>Pseudomonadota</taxon>
        <taxon>Betaproteobacteria</taxon>
        <taxon>Burkholderiales</taxon>
        <taxon>Oxalobacteraceae</taxon>
        <taxon>Herbaspirillum</taxon>
    </lineage>
</organism>
<name>A0A7V8FTR1_9BURK</name>
<dbReference type="PANTHER" id="PTHR23310:SF62">
    <property type="entry name" value="ACYL-COA BINDING PROTEIN 1, ISOFORM A"/>
    <property type="match status" value="1"/>
</dbReference>
<dbReference type="PANTHER" id="PTHR23310">
    <property type="entry name" value="ACYL-COA-BINDING PROTEIN, ACBP"/>
    <property type="match status" value="1"/>
</dbReference>
<feature type="domain" description="ACB" evidence="2">
    <location>
        <begin position="4"/>
        <end position="85"/>
    </location>
</feature>
<gene>
    <name evidence="3" type="ORF">GAK35_03708</name>
</gene>
<dbReference type="Proteomes" id="UP000462435">
    <property type="component" value="Unassembled WGS sequence"/>
</dbReference>